<gene>
    <name evidence="2" type="primary">jg15580</name>
    <name evidence="2" type="ORF">PAEG_LOCUS17820</name>
</gene>
<feature type="chain" id="PRO_5035948181" evidence="1">
    <location>
        <begin position="17"/>
        <end position="159"/>
    </location>
</feature>
<dbReference type="OrthoDB" id="7439574at2759"/>
<reference evidence="2" key="1">
    <citation type="submission" date="2022-03" db="EMBL/GenBank/DDBJ databases">
        <authorList>
            <person name="Lindestad O."/>
        </authorList>
    </citation>
    <scope>NUCLEOTIDE SEQUENCE</scope>
</reference>
<dbReference type="EMBL" id="CAKXAJ010025576">
    <property type="protein sequence ID" value="CAH2241381.1"/>
    <property type="molecule type" value="Genomic_DNA"/>
</dbReference>
<keyword evidence="1" id="KW-0732">Signal</keyword>
<dbReference type="AlphaFoldDB" id="A0A8S4RWL4"/>
<proteinExistence type="predicted"/>
<evidence type="ECO:0000256" key="1">
    <source>
        <dbReference type="SAM" id="SignalP"/>
    </source>
</evidence>
<dbReference type="Proteomes" id="UP000838756">
    <property type="component" value="Unassembled WGS sequence"/>
</dbReference>
<name>A0A8S4RWL4_9NEOP</name>
<sequence>MQKIIIISAILAIAAAAPGNLAYNTYVPLSKSTLTSSSQTVDHGSTHVLHTPVVPLAKSTLTHSTQTVDHGSTHVLHTPLYMTHEVEYHVPLAKTTSTKSSQYINHGSLSPVVHSYSPLLVHSAPVVSYKAPTSAITHHSSTVHETLPVLNSLSYYALH</sequence>
<protein>
    <submittedName>
        <fullName evidence="2">Jg15580 protein</fullName>
    </submittedName>
</protein>
<organism evidence="2 3">
    <name type="scientific">Pararge aegeria aegeria</name>
    <dbReference type="NCBI Taxonomy" id="348720"/>
    <lineage>
        <taxon>Eukaryota</taxon>
        <taxon>Metazoa</taxon>
        <taxon>Ecdysozoa</taxon>
        <taxon>Arthropoda</taxon>
        <taxon>Hexapoda</taxon>
        <taxon>Insecta</taxon>
        <taxon>Pterygota</taxon>
        <taxon>Neoptera</taxon>
        <taxon>Endopterygota</taxon>
        <taxon>Lepidoptera</taxon>
        <taxon>Glossata</taxon>
        <taxon>Ditrysia</taxon>
        <taxon>Papilionoidea</taxon>
        <taxon>Nymphalidae</taxon>
        <taxon>Satyrinae</taxon>
        <taxon>Satyrini</taxon>
        <taxon>Parargina</taxon>
        <taxon>Pararge</taxon>
    </lineage>
</organism>
<evidence type="ECO:0000313" key="3">
    <source>
        <dbReference type="Proteomes" id="UP000838756"/>
    </source>
</evidence>
<evidence type="ECO:0000313" key="2">
    <source>
        <dbReference type="EMBL" id="CAH2241381.1"/>
    </source>
</evidence>
<comment type="caution">
    <text evidence="2">The sequence shown here is derived from an EMBL/GenBank/DDBJ whole genome shotgun (WGS) entry which is preliminary data.</text>
</comment>
<keyword evidence="3" id="KW-1185">Reference proteome</keyword>
<accession>A0A8S4RWL4</accession>
<feature type="signal peptide" evidence="1">
    <location>
        <begin position="1"/>
        <end position="16"/>
    </location>
</feature>